<dbReference type="AlphaFoldDB" id="A0A242MR23"/>
<organism evidence="1 2">
    <name type="scientific">Caballeronia sordidicola</name>
    <name type="common">Burkholderia sordidicola</name>
    <dbReference type="NCBI Taxonomy" id="196367"/>
    <lineage>
        <taxon>Bacteria</taxon>
        <taxon>Pseudomonadati</taxon>
        <taxon>Pseudomonadota</taxon>
        <taxon>Betaproteobacteria</taxon>
        <taxon>Burkholderiales</taxon>
        <taxon>Burkholderiaceae</taxon>
        <taxon>Caballeronia</taxon>
    </lineage>
</organism>
<evidence type="ECO:0008006" key="3">
    <source>
        <dbReference type="Google" id="ProtNLM"/>
    </source>
</evidence>
<evidence type="ECO:0000313" key="2">
    <source>
        <dbReference type="Proteomes" id="UP000194546"/>
    </source>
</evidence>
<dbReference type="Gene3D" id="3.30.2310.20">
    <property type="entry name" value="RelE-like"/>
    <property type="match status" value="1"/>
</dbReference>
<dbReference type="EMBL" id="NBTY01000097">
    <property type="protein sequence ID" value="OTP73782.1"/>
    <property type="molecule type" value="Genomic_DNA"/>
</dbReference>
<reference evidence="1 2" key="1">
    <citation type="submission" date="2017-03" db="EMBL/GenBank/DDBJ databases">
        <title>Genome analysis of strain PAMC 26510.</title>
        <authorList>
            <person name="Oh H.-M."/>
            <person name="Yang J.-A."/>
        </authorList>
    </citation>
    <scope>NUCLEOTIDE SEQUENCE [LARGE SCALE GENOMIC DNA]</scope>
    <source>
        <strain evidence="1 2">PAMC 26510</strain>
    </source>
</reference>
<protein>
    <recommendedName>
        <fullName evidence="3">Plasmid stabilization system protein ParE</fullName>
    </recommendedName>
</protein>
<dbReference type="Proteomes" id="UP000194546">
    <property type="component" value="Unassembled WGS sequence"/>
</dbReference>
<gene>
    <name evidence="1" type="ORF">PAMC26510_18000</name>
</gene>
<comment type="caution">
    <text evidence="1">The sequence shown here is derived from an EMBL/GenBank/DDBJ whole genome shotgun (WGS) entry which is preliminary data.</text>
</comment>
<name>A0A242MR23_CABSO</name>
<proteinExistence type="predicted"/>
<evidence type="ECO:0000313" key="1">
    <source>
        <dbReference type="EMBL" id="OTP73782.1"/>
    </source>
</evidence>
<sequence length="122" mass="13917">MIRVDFAETLEERLETIQEFMLAQDVESAAARTEQLWGEIYRFGDLVALHPKIGRPAGLLAAGSIEGQLRLDRVLRLASEANLPELREYVLRTHLILYAHSDTHVLLLSIRHERELGYIPEA</sequence>
<accession>A0A242MR23</accession>
<dbReference type="InterPro" id="IPR035093">
    <property type="entry name" value="RelE/ParE_toxin_dom_sf"/>
</dbReference>